<evidence type="ECO:0000313" key="1">
    <source>
        <dbReference type="EMBL" id="KAJ8897128.1"/>
    </source>
</evidence>
<gene>
    <name evidence="1" type="ORF">PR048_002474</name>
</gene>
<keyword evidence="2" id="KW-1185">Reference proteome</keyword>
<name>A0ABQ9IMQ1_9NEOP</name>
<evidence type="ECO:0000313" key="2">
    <source>
        <dbReference type="Proteomes" id="UP001159363"/>
    </source>
</evidence>
<dbReference type="EMBL" id="JARBHB010000001">
    <property type="protein sequence ID" value="KAJ8897128.1"/>
    <property type="molecule type" value="Genomic_DNA"/>
</dbReference>
<accession>A0ABQ9IMQ1</accession>
<protein>
    <submittedName>
        <fullName evidence="1">Uncharacterized protein</fullName>
    </submittedName>
</protein>
<dbReference type="Proteomes" id="UP001159363">
    <property type="component" value="Chromosome 1"/>
</dbReference>
<organism evidence="1 2">
    <name type="scientific">Dryococelus australis</name>
    <dbReference type="NCBI Taxonomy" id="614101"/>
    <lineage>
        <taxon>Eukaryota</taxon>
        <taxon>Metazoa</taxon>
        <taxon>Ecdysozoa</taxon>
        <taxon>Arthropoda</taxon>
        <taxon>Hexapoda</taxon>
        <taxon>Insecta</taxon>
        <taxon>Pterygota</taxon>
        <taxon>Neoptera</taxon>
        <taxon>Polyneoptera</taxon>
        <taxon>Phasmatodea</taxon>
        <taxon>Verophasmatodea</taxon>
        <taxon>Anareolatae</taxon>
        <taxon>Phasmatidae</taxon>
        <taxon>Eurycanthinae</taxon>
        <taxon>Dryococelus</taxon>
    </lineage>
</organism>
<proteinExistence type="predicted"/>
<sequence length="352" mass="39722">MRWGQQCRWRSDRRPLVAVSHSCDVISAVALGIQLTFACSPTWKVAALHHFLFSATFSPESDDVDLFSLAIGHKHLLPKFPNVAYPSNYRGKRATHTLTFPLNPSSFSTHIDWVASHPFQRSPLPRTFPRGQHHFPLEFCFVQVLHIVSSPLRRLTHEVLSSIFHPQHLLVREQRLFLTVVYNRQKAKSKYINRVRLEIASQKQSSDTHKTPQDLVKRCWERKINTKASDPVNSLASPAGARKGCDASQASCQLLPAVRRRDRERVCLGEGRIESPYLHGTISCSRSRTVGSLFVEVAYVAECVPPVRNVLESSKRPRAQQASLVGFTLSSPFTTRTPRPRRTALVFASALS</sequence>
<comment type="caution">
    <text evidence="1">The sequence shown here is derived from an EMBL/GenBank/DDBJ whole genome shotgun (WGS) entry which is preliminary data.</text>
</comment>
<reference evidence="1 2" key="1">
    <citation type="submission" date="2023-02" db="EMBL/GenBank/DDBJ databases">
        <title>LHISI_Scaffold_Assembly.</title>
        <authorList>
            <person name="Stuart O.P."/>
            <person name="Cleave R."/>
            <person name="Magrath M.J.L."/>
            <person name="Mikheyev A.S."/>
        </authorList>
    </citation>
    <scope>NUCLEOTIDE SEQUENCE [LARGE SCALE GENOMIC DNA]</scope>
    <source>
        <strain evidence="1">Daus_M_001</strain>
        <tissue evidence="1">Leg muscle</tissue>
    </source>
</reference>